<protein>
    <submittedName>
        <fullName evidence="1">Uncharacterized protein</fullName>
    </submittedName>
</protein>
<gene>
    <name evidence="1" type="ORF">OUZ56_009887</name>
</gene>
<reference evidence="1 2" key="1">
    <citation type="journal article" date="2023" name="Nucleic Acids Res.">
        <title>The hologenome of Daphnia magna reveals possible DNA methylation and microbiome-mediated evolution of the host genome.</title>
        <authorList>
            <person name="Chaturvedi A."/>
            <person name="Li X."/>
            <person name="Dhandapani V."/>
            <person name="Marshall H."/>
            <person name="Kissane S."/>
            <person name="Cuenca-Cambronero M."/>
            <person name="Asole G."/>
            <person name="Calvet F."/>
            <person name="Ruiz-Romero M."/>
            <person name="Marangio P."/>
            <person name="Guigo R."/>
            <person name="Rago D."/>
            <person name="Mirbahai L."/>
            <person name="Eastwood N."/>
            <person name="Colbourne J.K."/>
            <person name="Zhou J."/>
            <person name="Mallon E."/>
            <person name="Orsini L."/>
        </authorList>
    </citation>
    <scope>NUCLEOTIDE SEQUENCE [LARGE SCALE GENOMIC DNA]</scope>
    <source>
        <strain evidence="1">LRV0_1</strain>
    </source>
</reference>
<organism evidence="1 2">
    <name type="scientific">Daphnia magna</name>
    <dbReference type="NCBI Taxonomy" id="35525"/>
    <lineage>
        <taxon>Eukaryota</taxon>
        <taxon>Metazoa</taxon>
        <taxon>Ecdysozoa</taxon>
        <taxon>Arthropoda</taxon>
        <taxon>Crustacea</taxon>
        <taxon>Branchiopoda</taxon>
        <taxon>Diplostraca</taxon>
        <taxon>Cladocera</taxon>
        <taxon>Anomopoda</taxon>
        <taxon>Daphniidae</taxon>
        <taxon>Daphnia</taxon>
    </lineage>
</organism>
<sequence>MRRHYSHCQPYNGRNRDHTIDLIETADTIRKIKKVEEEVSKDLYGMEARFTKTQAATWHSTVYSPQVVCAQKECS</sequence>
<evidence type="ECO:0000313" key="1">
    <source>
        <dbReference type="EMBL" id="KAK4024464.1"/>
    </source>
</evidence>
<keyword evidence="2" id="KW-1185">Reference proteome</keyword>
<name>A0ABR0AH53_9CRUS</name>
<dbReference type="EMBL" id="JAOYFB010000037">
    <property type="protein sequence ID" value="KAK4024464.1"/>
    <property type="molecule type" value="Genomic_DNA"/>
</dbReference>
<comment type="caution">
    <text evidence="1">The sequence shown here is derived from an EMBL/GenBank/DDBJ whole genome shotgun (WGS) entry which is preliminary data.</text>
</comment>
<dbReference type="Proteomes" id="UP001234178">
    <property type="component" value="Unassembled WGS sequence"/>
</dbReference>
<accession>A0ABR0AH53</accession>
<proteinExistence type="predicted"/>
<evidence type="ECO:0000313" key="2">
    <source>
        <dbReference type="Proteomes" id="UP001234178"/>
    </source>
</evidence>